<dbReference type="AlphaFoldDB" id="A0A4D9CVI2"/>
<feature type="transmembrane region" description="Helical" evidence="1">
    <location>
        <begin position="101"/>
        <end position="120"/>
    </location>
</feature>
<feature type="transmembrane region" description="Helical" evidence="1">
    <location>
        <begin position="267"/>
        <end position="285"/>
    </location>
</feature>
<feature type="transmembrane region" description="Helical" evidence="1">
    <location>
        <begin position="237"/>
        <end position="255"/>
    </location>
</feature>
<feature type="transmembrane region" description="Helical" evidence="1">
    <location>
        <begin position="199"/>
        <end position="217"/>
    </location>
</feature>
<evidence type="ECO:0000313" key="3">
    <source>
        <dbReference type="Proteomes" id="UP000355283"/>
    </source>
</evidence>
<dbReference type="Proteomes" id="UP000355283">
    <property type="component" value="Unassembled WGS sequence"/>
</dbReference>
<feature type="transmembrane region" description="Helical" evidence="1">
    <location>
        <begin position="305"/>
        <end position="322"/>
    </location>
</feature>
<dbReference type="OrthoDB" id="10309882at2759"/>
<gene>
    <name evidence="2" type="ORF">NSK_006020</name>
</gene>
<feature type="transmembrane region" description="Helical" evidence="1">
    <location>
        <begin position="329"/>
        <end position="349"/>
    </location>
</feature>
<sequence length="356" mass="36509">MSTLLDGQCASGLEVLWVAMHGFVFTFVLVTAGMDLLNAAAMTALVAGGGTYLVVLSKIGAHSMVYEWLPLVVTVVAVSLLSMGGARYAKGQVFAPPRTTSGTGPVLFLSVLGGYVLATFQTQALRASGLEDWMPLMAIGVVCALMAYGGVRYARNEDFLPTSLTRGSGPRISLMALGLFVGTSFLRKLEGYKGTWGSWLALGGAAAGSALLASGGARYSLGGSFLPGTVASGPAPVAVMALLGALVYTGFVERLSLRASGQGTEQWWPLAGVVLGVGALSHAGARMEADRPTLPTGLKEEWTSPLAMLGLALYSALALHAVEDAKGGLTMWLNVAGAASLAGGVALVGKRKLAPV</sequence>
<keyword evidence="1" id="KW-0472">Membrane</keyword>
<proteinExistence type="predicted"/>
<keyword evidence="3" id="KW-1185">Reference proteome</keyword>
<feature type="transmembrane region" description="Helical" evidence="1">
    <location>
        <begin position="132"/>
        <end position="151"/>
    </location>
</feature>
<comment type="caution">
    <text evidence="2">The sequence shown here is derived from an EMBL/GenBank/DDBJ whole genome shotgun (WGS) entry which is preliminary data.</text>
</comment>
<dbReference type="EMBL" id="SDOX01000096">
    <property type="protein sequence ID" value="TFJ82594.1"/>
    <property type="molecule type" value="Genomic_DNA"/>
</dbReference>
<evidence type="ECO:0000256" key="1">
    <source>
        <dbReference type="SAM" id="Phobius"/>
    </source>
</evidence>
<keyword evidence="1" id="KW-0812">Transmembrane</keyword>
<feature type="transmembrane region" description="Helical" evidence="1">
    <location>
        <begin position="68"/>
        <end position="89"/>
    </location>
</feature>
<name>A0A4D9CVI2_9STRA</name>
<feature type="transmembrane region" description="Helical" evidence="1">
    <location>
        <begin position="12"/>
        <end position="30"/>
    </location>
</feature>
<evidence type="ECO:0000313" key="2">
    <source>
        <dbReference type="EMBL" id="TFJ82594.1"/>
    </source>
</evidence>
<protein>
    <submittedName>
        <fullName evidence="2">Uncharacterized protein</fullName>
    </submittedName>
</protein>
<accession>A0A4D9CVI2</accession>
<keyword evidence="1" id="KW-1133">Transmembrane helix</keyword>
<feature type="transmembrane region" description="Helical" evidence="1">
    <location>
        <begin position="36"/>
        <end position="56"/>
    </location>
</feature>
<organism evidence="2 3">
    <name type="scientific">Nannochloropsis salina CCMP1776</name>
    <dbReference type="NCBI Taxonomy" id="1027361"/>
    <lineage>
        <taxon>Eukaryota</taxon>
        <taxon>Sar</taxon>
        <taxon>Stramenopiles</taxon>
        <taxon>Ochrophyta</taxon>
        <taxon>Eustigmatophyceae</taxon>
        <taxon>Eustigmatales</taxon>
        <taxon>Monodopsidaceae</taxon>
        <taxon>Microchloropsis</taxon>
        <taxon>Microchloropsis salina</taxon>
    </lineage>
</organism>
<reference evidence="2 3" key="1">
    <citation type="submission" date="2019-01" db="EMBL/GenBank/DDBJ databases">
        <title>Nuclear Genome Assembly of the Microalgal Biofuel strain Nannochloropsis salina CCMP1776.</title>
        <authorList>
            <person name="Hovde B."/>
        </authorList>
    </citation>
    <scope>NUCLEOTIDE SEQUENCE [LARGE SCALE GENOMIC DNA]</scope>
    <source>
        <strain evidence="2 3">CCMP1776</strain>
    </source>
</reference>